<evidence type="ECO:0000256" key="1">
    <source>
        <dbReference type="SAM" id="MobiDB-lite"/>
    </source>
</evidence>
<evidence type="ECO:0000313" key="3">
    <source>
        <dbReference type="Proteomes" id="UP000015105"/>
    </source>
</evidence>
<sequence>DSTERCSSSSPNLTPPHEQASRVHSKKEKEKRTSLQGSVQRAKHANSKDFSLYSRRHPHNPLYRTSEERRSTWSGRFLLLVTN</sequence>
<reference evidence="2" key="5">
    <citation type="journal article" date="2021" name="G3 (Bethesda)">
        <title>Aegilops tauschii genome assembly Aet v5.0 features greater sequence contiguity and improved annotation.</title>
        <authorList>
            <person name="Wang L."/>
            <person name="Zhu T."/>
            <person name="Rodriguez J.C."/>
            <person name="Deal K.R."/>
            <person name="Dubcovsky J."/>
            <person name="McGuire P.E."/>
            <person name="Lux T."/>
            <person name="Spannagl M."/>
            <person name="Mayer K.F.X."/>
            <person name="Baldrich P."/>
            <person name="Meyers B.C."/>
            <person name="Huo N."/>
            <person name="Gu Y.Q."/>
            <person name="Zhou H."/>
            <person name="Devos K.M."/>
            <person name="Bennetzen J.L."/>
            <person name="Unver T."/>
            <person name="Budak H."/>
            <person name="Gulick P.J."/>
            <person name="Galiba G."/>
            <person name="Kalapos B."/>
            <person name="Nelson D.R."/>
            <person name="Li P."/>
            <person name="You F.M."/>
            <person name="Luo M.C."/>
            <person name="Dvorak J."/>
        </authorList>
    </citation>
    <scope>NUCLEOTIDE SEQUENCE [LARGE SCALE GENOMIC DNA]</scope>
    <source>
        <strain evidence="2">cv. AL8/78</strain>
    </source>
</reference>
<keyword evidence="3" id="KW-1185">Reference proteome</keyword>
<feature type="compositionally biased region" description="Polar residues" evidence="1">
    <location>
        <begin position="1"/>
        <end position="12"/>
    </location>
</feature>
<reference evidence="3" key="2">
    <citation type="journal article" date="2017" name="Nat. Plants">
        <title>The Aegilops tauschii genome reveals multiple impacts of transposons.</title>
        <authorList>
            <person name="Zhao G."/>
            <person name="Zou C."/>
            <person name="Li K."/>
            <person name="Wang K."/>
            <person name="Li T."/>
            <person name="Gao L."/>
            <person name="Zhang X."/>
            <person name="Wang H."/>
            <person name="Yang Z."/>
            <person name="Liu X."/>
            <person name="Jiang W."/>
            <person name="Mao L."/>
            <person name="Kong X."/>
            <person name="Jiao Y."/>
            <person name="Jia J."/>
        </authorList>
    </citation>
    <scope>NUCLEOTIDE SEQUENCE [LARGE SCALE GENOMIC DNA]</scope>
    <source>
        <strain evidence="3">cv. AL8/78</strain>
    </source>
</reference>
<dbReference type="Gramene" id="AET2Gv20657800.27">
    <property type="protein sequence ID" value="AET2Gv20657800.27"/>
    <property type="gene ID" value="AET2Gv20657800"/>
</dbReference>
<reference evidence="2" key="3">
    <citation type="journal article" date="2017" name="Nature">
        <title>Genome sequence of the progenitor of the wheat D genome Aegilops tauschii.</title>
        <authorList>
            <person name="Luo M.C."/>
            <person name="Gu Y.Q."/>
            <person name="Puiu D."/>
            <person name="Wang H."/>
            <person name="Twardziok S.O."/>
            <person name="Deal K.R."/>
            <person name="Huo N."/>
            <person name="Zhu T."/>
            <person name="Wang L."/>
            <person name="Wang Y."/>
            <person name="McGuire P.E."/>
            <person name="Liu S."/>
            <person name="Long H."/>
            <person name="Ramasamy R.K."/>
            <person name="Rodriguez J.C."/>
            <person name="Van S.L."/>
            <person name="Yuan L."/>
            <person name="Wang Z."/>
            <person name="Xia Z."/>
            <person name="Xiao L."/>
            <person name="Anderson O.D."/>
            <person name="Ouyang S."/>
            <person name="Liang Y."/>
            <person name="Zimin A.V."/>
            <person name="Pertea G."/>
            <person name="Qi P."/>
            <person name="Bennetzen J.L."/>
            <person name="Dai X."/>
            <person name="Dawson M.W."/>
            <person name="Muller H.G."/>
            <person name="Kugler K."/>
            <person name="Rivarola-Duarte L."/>
            <person name="Spannagl M."/>
            <person name="Mayer K.F.X."/>
            <person name="Lu F.H."/>
            <person name="Bevan M.W."/>
            <person name="Leroy P."/>
            <person name="Li P."/>
            <person name="You F.M."/>
            <person name="Sun Q."/>
            <person name="Liu Z."/>
            <person name="Lyons E."/>
            <person name="Wicker T."/>
            <person name="Salzberg S.L."/>
            <person name="Devos K.M."/>
            <person name="Dvorak J."/>
        </authorList>
    </citation>
    <scope>NUCLEOTIDE SEQUENCE [LARGE SCALE GENOMIC DNA]</scope>
    <source>
        <strain evidence="2">cv. AL8/78</strain>
    </source>
</reference>
<dbReference type="Proteomes" id="UP000015105">
    <property type="component" value="Chromosome 2D"/>
</dbReference>
<proteinExistence type="predicted"/>
<accession>A0A453BWP0</accession>
<name>A0A453BWP0_AEGTS</name>
<protein>
    <submittedName>
        <fullName evidence="2">Uncharacterized protein</fullName>
    </submittedName>
</protein>
<organism evidence="2 3">
    <name type="scientific">Aegilops tauschii subsp. strangulata</name>
    <name type="common">Goatgrass</name>
    <dbReference type="NCBI Taxonomy" id="200361"/>
    <lineage>
        <taxon>Eukaryota</taxon>
        <taxon>Viridiplantae</taxon>
        <taxon>Streptophyta</taxon>
        <taxon>Embryophyta</taxon>
        <taxon>Tracheophyta</taxon>
        <taxon>Spermatophyta</taxon>
        <taxon>Magnoliopsida</taxon>
        <taxon>Liliopsida</taxon>
        <taxon>Poales</taxon>
        <taxon>Poaceae</taxon>
        <taxon>BOP clade</taxon>
        <taxon>Pooideae</taxon>
        <taxon>Triticodae</taxon>
        <taxon>Triticeae</taxon>
        <taxon>Triticinae</taxon>
        <taxon>Aegilops</taxon>
    </lineage>
</organism>
<dbReference type="EnsemblPlants" id="AET2Gv20657800.27">
    <property type="protein sequence ID" value="AET2Gv20657800.27"/>
    <property type="gene ID" value="AET2Gv20657800"/>
</dbReference>
<reference evidence="2" key="4">
    <citation type="submission" date="2019-03" db="UniProtKB">
        <authorList>
            <consortium name="EnsemblPlants"/>
        </authorList>
    </citation>
    <scope>IDENTIFICATION</scope>
</reference>
<evidence type="ECO:0000313" key="2">
    <source>
        <dbReference type="EnsemblPlants" id="AET2Gv20657800.27"/>
    </source>
</evidence>
<dbReference type="AlphaFoldDB" id="A0A453BWP0"/>
<reference evidence="3" key="1">
    <citation type="journal article" date="2014" name="Science">
        <title>Ancient hybridizations among the ancestral genomes of bread wheat.</title>
        <authorList>
            <consortium name="International Wheat Genome Sequencing Consortium,"/>
            <person name="Marcussen T."/>
            <person name="Sandve S.R."/>
            <person name="Heier L."/>
            <person name="Spannagl M."/>
            <person name="Pfeifer M."/>
            <person name="Jakobsen K.S."/>
            <person name="Wulff B.B."/>
            <person name="Steuernagel B."/>
            <person name="Mayer K.F."/>
            <person name="Olsen O.A."/>
        </authorList>
    </citation>
    <scope>NUCLEOTIDE SEQUENCE [LARGE SCALE GENOMIC DNA]</scope>
    <source>
        <strain evidence="3">cv. AL8/78</strain>
    </source>
</reference>
<feature type="region of interest" description="Disordered" evidence="1">
    <location>
        <begin position="1"/>
        <end position="68"/>
    </location>
</feature>